<dbReference type="RefSeq" id="WP_338398801.1">
    <property type="nucleotide sequence ID" value="NZ_AP025294.1"/>
</dbReference>
<gene>
    <name evidence="3" type="ORF">PEPS_34970</name>
</gene>
<evidence type="ECO:0000313" key="3">
    <source>
        <dbReference type="EMBL" id="BDD01217.1"/>
    </source>
</evidence>
<dbReference type="InterPro" id="IPR026906">
    <property type="entry name" value="LRR_5"/>
</dbReference>
<geneLocation type="plasmid" evidence="3 4">
    <name>pPP2</name>
</geneLocation>
<dbReference type="Pfam" id="PF13306">
    <property type="entry name" value="LRR_5"/>
    <property type="match status" value="1"/>
</dbReference>
<dbReference type="Gene3D" id="3.80.10.10">
    <property type="entry name" value="Ribonuclease Inhibitor"/>
    <property type="match status" value="1"/>
</dbReference>
<keyword evidence="3" id="KW-0614">Plasmid</keyword>
<dbReference type="InterPro" id="IPR042229">
    <property type="entry name" value="Listeria/Bacterioides_rpt_sf"/>
</dbReference>
<dbReference type="Proteomes" id="UP001354989">
    <property type="component" value="Plasmid pPP2"/>
</dbReference>
<evidence type="ECO:0000256" key="1">
    <source>
        <dbReference type="ARBA" id="ARBA00004196"/>
    </source>
</evidence>
<sequence>MNPLFHPSHHKERSFSPLQVFLLTLFFTSLLAFSGYAQSESDFTFDPTTGTITGYTGATKDIVIPATIGGVKVTTIGFRAFEHNSLTSVTFTGGVTTIGEAAFYDNQLTSVILSESLVVVGSTAFSNNQISSIAFPAGLRTIGFSAFSDNQLTSVILPKSVVVIELGSFINNNMVSFNLPPENEKLPQDYEWEQISFFGSEDNKFNPGDEVSSDFGYEIDDLFDISFSIAYELNGGANASDAPAAYNFDTEVTLPVPTKIGHSFEGWYSDVDFSGDVITSISATTIGDQMFYAKWVANEYGISYELNDGENAIDAPTSYTYGIELTLPTPTKVGHSFEGWYDNADFSGEASTAISNTALGDQTFYAKWTANEYAISYELNDGENAIAAPTSYTYGIEVTLPTPTKVGHTFEGWYTASDFSGDVITSISATTLGDQMFYAKWTANEYVISYELNDGENAIAAPTSYTYGIELTLPTPTKVGHTFEGWFADADFSGDVITSISTTALGDQMFYAKWTANEYAISYELNDGENAIDAPTSYTYGIELTLPTPTKVGHSFEGWFSSSDLSGDVITSISTTTIGDQMFYAKWTANEYVISYELNDGENAIAAPTSYTYGIELTLPTPTKVGHTFEGWFADADFSGDVITSISTTALGDQMFYAKWTANEYAISYELNDGENAIAAPTSYTYGIELTLPTPTKVGHSFEGWYAASDFSGDVITAISNTTLGDQTFYAKWTANEYAISYELNGGENASDAPISYTYSIELTLPTPTKIGHSFEGWYADADLSGEVSTVISNGTIGDQTFYAKWMAMEYTISYVLNGGENASDAADAYTYGTEVTLPIPTKVGHTFEGWYADADFSGDAITAISSTTTGDQALNVKWMANEYAISYELNDGDNAIDGPTSYTYGIEVTLPTPTKVGYSFEGWFAASDLSGEASTVISNGTIGDQTFYAKWMAMEYTISYVLNGGENASDAADSYTYGTGVTLATPEERDGYTFAGWYSDVDFSGDVITAISTTTTGDQAFYAKWTGLPYAITYELNGGENDPDVPSFYTYGTALTLPVPTKTGHSFEGWFLSSDLSGEASTVISNGTIGDQIFYAKWMAMEYTISYVLNGGANASDAADSYTYGTGVTLATPEERDGYTFEGWYADAEFSGDAITAISTTTTGDQALYARWVAIEYTISYELNGGENTSVAPTFYTYGTSVTLPIPTKAGHSFEGWYADADFSGDVSTVIGKTAIGDQTFYAKWERILSANEGLQQVKVYPNPASHILHIELSDKGGSDVRLINQQGAVVLSDKLHDGTASVHIASLPTGLYFVQVFSENKWLPLGKVMKQ</sequence>
<dbReference type="NCBIfam" id="TIGR02543">
    <property type="entry name" value="List_Bact_rpt"/>
    <property type="match status" value="14"/>
</dbReference>
<dbReference type="Gene3D" id="2.60.40.4270">
    <property type="entry name" value="Listeria-Bacteroides repeat domain"/>
    <property type="match status" value="14"/>
</dbReference>
<organism evidence="3 4">
    <name type="scientific">Persicobacter psychrovividus</name>
    <dbReference type="NCBI Taxonomy" id="387638"/>
    <lineage>
        <taxon>Bacteria</taxon>
        <taxon>Pseudomonadati</taxon>
        <taxon>Bacteroidota</taxon>
        <taxon>Cytophagia</taxon>
        <taxon>Cytophagales</taxon>
        <taxon>Persicobacteraceae</taxon>
        <taxon>Persicobacter</taxon>
    </lineage>
</organism>
<dbReference type="InterPro" id="IPR026444">
    <property type="entry name" value="Secre_tail"/>
</dbReference>
<dbReference type="EMBL" id="AP025294">
    <property type="protein sequence ID" value="BDD01217.1"/>
    <property type="molecule type" value="Genomic_DNA"/>
</dbReference>
<accession>A0ABM7VJR7</accession>
<protein>
    <recommendedName>
        <fullName evidence="2">Secretion system C-terminal sorting domain-containing protein</fullName>
    </recommendedName>
</protein>
<evidence type="ECO:0000259" key="2">
    <source>
        <dbReference type="Pfam" id="PF18962"/>
    </source>
</evidence>
<keyword evidence="4" id="KW-1185">Reference proteome</keyword>
<proteinExistence type="predicted"/>
<dbReference type="InterPro" id="IPR032675">
    <property type="entry name" value="LRR_dom_sf"/>
</dbReference>
<reference evidence="3 4" key="1">
    <citation type="submission" date="2021-12" db="EMBL/GenBank/DDBJ databases">
        <title>Genome sequencing of bacteria with rrn-lacking chromosome and rrn-plasmid.</title>
        <authorList>
            <person name="Anda M."/>
            <person name="Iwasaki W."/>
        </authorList>
    </citation>
    <scope>NUCLEOTIDE SEQUENCE [LARGE SCALE GENOMIC DNA]</scope>
    <source>
        <strain evidence="3 4">NBRC 101262</strain>
        <plasmid evidence="3 4">pPP2</plasmid>
    </source>
</reference>
<dbReference type="InterPro" id="IPR013378">
    <property type="entry name" value="InlB-like_B-rpt"/>
</dbReference>
<name>A0ABM7VJR7_9BACT</name>
<comment type="subcellular location">
    <subcellularLocation>
        <location evidence="1">Cell envelope</location>
    </subcellularLocation>
</comment>
<dbReference type="Pfam" id="PF18962">
    <property type="entry name" value="Por_Secre_tail"/>
    <property type="match status" value="1"/>
</dbReference>
<evidence type="ECO:0000313" key="4">
    <source>
        <dbReference type="Proteomes" id="UP001354989"/>
    </source>
</evidence>
<dbReference type="Pfam" id="PF09479">
    <property type="entry name" value="Flg_new"/>
    <property type="match status" value="14"/>
</dbReference>
<feature type="domain" description="Secretion system C-terminal sorting" evidence="2">
    <location>
        <begin position="1261"/>
        <end position="1322"/>
    </location>
</feature>
<dbReference type="NCBIfam" id="TIGR04183">
    <property type="entry name" value="Por_Secre_tail"/>
    <property type="match status" value="1"/>
</dbReference>